<reference evidence="4 5" key="1">
    <citation type="submission" date="2017-02" db="EMBL/GenBank/DDBJ databases">
        <title>A draft genome of 'Candidatus Phytoplasma aurantifolia' the agent of the witches-broom disease of lime.</title>
        <authorList>
            <person name="Foissac X."/>
            <person name="Carle P."/>
        </authorList>
    </citation>
    <scope>NUCLEOTIDE SEQUENCE [LARGE SCALE GENOMIC DNA]</scope>
    <source>
        <strain evidence="4 5">WBDL</strain>
    </source>
</reference>
<dbReference type="STRING" id="180978.B2G44_01880"/>
<gene>
    <name evidence="3" type="primary">rsmD</name>
    <name evidence="4" type="ORF">B2G44_01880</name>
    <name evidence="3" type="ORF">OC712_01950</name>
</gene>
<keyword evidence="1 4" id="KW-0489">Methyltransferase</keyword>
<dbReference type="Gene3D" id="3.40.50.150">
    <property type="entry name" value="Vaccinia Virus protein VP39"/>
    <property type="match status" value="1"/>
</dbReference>
<evidence type="ECO:0000256" key="1">
    <source>
        <dbReference type="ARBA" id="ARBA00022603"/>
    </source>
</evidence>
<dbReference type="GO" id="GO:0052913">
    <property type="term" value="F:16S rRNA (guanine(966)-N(2))-methyltransferase activity"/>
    <property type="evidence" value="ECO:0007669"/>
    <property type="project" value="UniProtKB-EC"/>
</dbReference>
<accession>A0A1S9LZH1</accession>
<dbReference type="InterPro" id="IPR029063">
    <property type="entry name" value="SAM-dependent_MTases_sf"/>
</dbReference>
<dbReference type="Pfam" id="PF03602">
    <property type="entry name" value="Cons_hypoth95"/>
    <property type="match status" value="1"/>
</dbReference>
<keyword evidence="6" id="KW-1185">Reference proteome</keyword>
<evidence type="ECO:0000313" key="5">
    <source>
        <dbReference type="Proteomes" id="UP000189722"/>
    </source>
</evidence>
<dbReference type="InterPro" id="IPR004398">
    <property type="entry name" value="RNA_MeTrfase_RsmD"/>
</dbReference>
<dbReference type="NCBIfam" id="TIGR00095">
    <property type="entry name" value="16S rRNA (guanine(966)-N(2))-methyltransferase RsmD"/>
    <property type="match status" value="1"/>
</dbReference>
<dbReference type="PANTHER" id="PTHR43542:SF1">
    <property type="entry name" value="METHYLTRANSFERASE"/>
    <property type="match status" value="1"/>
</dbReference>
<dbReference type="PROSITE" id="PS00092">
    <property type="entry name" value="N6_MTASE"/>
    <property type="match status" value="1"/>
</dbReference>
<name>A0A1S9LZH1_9MOLU</name>
<evidence type="ECO:0000313" key="3">
    <source>
        <dbReference type="EMBL" id="MEK0309237.1"/>
    </source>
</evidence>
<keyword evidence="2 4" id="KW-0808">Transferase</keyword>
<dbReference type="AlphaFoldDB" id="A0A1S9LZH1"/>
<reference evidence="3 6" key="2">
    <citation type="journal article" date="2023" name="Int. J. Syst. Evol. Microbiol.">
        <title>The observation of taxonomic boundaries for the 16SrII and 16SrXXV phytoplasmas using genome-based delimitation.</title>
        <authorList>
            <person name="Rodrigues Jardim B."/>
            <person name="Tran-Nguyen L.T.T."/>
            <person name="Gambley C."/>
            <person name="Al-Sadi A.M."/>
            <person name="Al-Subhi A.M."/>
            <person name="Foissac X."/>
            <person name="Salar P."/>
            <person name="Cai H."/>
            <person name="Yang J.Y."/>
            <person name="Davis R."/>
            <person name="Jones L."/>
            <person name="Rodoni B."/>
            <person name="Constable F.E."/>
        </authorList>
    </citation>
    <scope>NUCLEOTIDE SEQUENCE [LARGE SCALE GENOMIC DNA]</scope>
    <source>
        <strain evidence="3">BAWM-OMN-P75</strain>
    </source>
</reference>
<dbReference type="EC" id="2.1.1.171" evidence="3"/>
<dbReference type="SUPFAM" id="SSF53335">
    <property type="entry name" value="S-adenosyl-L-methionine-dependent methyltransferases"/>
    <property type="match status" value="1"/>
</dbReference>
<evidence type="ECO:0000256" key="2">
    <source>
        <dbReference type="ARBA" id="ARBA00022679"/>
    </source>
</evidence>
<dbReference type="EMBL" id="MWKN01000061">
    <property type="protein sequence ID" value="OOP58441.1"/>
    <property type="molecule type" value="Genomic_DNA"/>
</dbReference>
<dbReference type="GO" id="GO:0003676">
    <property type="term" value="F:nucleic acid binding"/>
    <property type="evidence" value="ECO:0007669"/>
    <property type="project" value="InterPro"/>
</dbReference>
<proteinExistence type="predicted"/>
<protein>
    <submittedName>
        <fullName evidence="4">16S rRNA (Guanine(966)-N(2))-methyltransferase RsmD</fullName>
        <ecNumber evidence="3">2.1.1.171</ecNumber>
    </submittedName>
</protein>
<dbReference type="OrthoDB" id="9803017at2"/>
<dbReference type="RefSeq" id="WP_078123151.1">
    <property type="nucleotide sequence ID" value="NZ_JAOSJG010000019.1"/>
</dbReference>
<dbReference type="Proteomes" id="UP001383392">
    <property type="component" value="Unassembled WGS sequence"/>
</dbReference>
<dbReference type="PIRSF" id="PIRSF004553">
    <property type="entry name" value="CHP00095"/>
    <property type="match status" value="1"/>
</dbReference>
<comment type="caution">
    <text evidence="4">The sequence shown here is derived from an EMBL/GenBank/DDBJ whole genome shotgun (WGS) entry which is preliminary data.</text>
</comment>
<dbReference type="Proteomes" id="UP000189722">
    <property type="component" value="Unassembled WGS sequence"/>
</dbReference>
<sequence length="189" mass="22450">MLRIISGKYKNFRLNLVPSKTTKSSTHLIRKALFDTIQKDINDSIVLDLFAGSGAYGFEALSRKAKKIFMVDNSLPAYLTIRKNQNKLKISNQQIIVFYKNAFDMLKRFIYQKIKFDVIILDPPYTLDIKHLFPELFKIIHRQSWIIYETYHKNLLPNIDHKFILIKNQKYGNKRLIFYKPVDCFIIKR</sequence>
<dbReference type="CDD" id="cd02440">
    <property type="entry name" value="AdoMet_MTases"/>
    <property type="match status" value="1"/>
</dbReference>
<dbReference type="InterPro" id="IPR002052">
    <property type="entry name" value="DNA_methylase_N6_adenine_CS"/>
</dbReference>
<dbReference type="EMBL" id="JAOSJG010000019">
    <property type="protein sequence ID" value="MEK0309237.1"/>
    <property type="molecule type" value="Genomic_DNA"/>
</dbReference>
<dbReference type="PANTHER" id="PTHR43542">
    <property type="entry name" value="METHYLTRANSFERASE"/>
    <property type="match status" value="1"/>
</dbReference>
<evidence type="ECO:0000313" key="4">
    <source>
        <dbReference type="EMBL" id="OOP58441.1"/>
    </source>
</evidence>
<evidence type="ECO:0000313" key="6">
    <source>
        <dbReference type="Proteomes" id="UP001383392"/>
    </source>
</evidence>
<organism evidence="4 5">
    <name type="scientific">Candidatus Phytoplasma citri</name>
    <dbReference type="NCBI Taxonomy" id="180978"/>
    <lineage>
        <taxon>Bacteria</taxon>
        <taxon>Bacillati</taxon>
        <taxon>Mycoplasmatota</taxon>
        <taxon>Mollicutes</taxon>
        <taxon>Acholeplasmatales</taxon>
        <taxon>Acholeplasmataceae</taxon>
        <taxon>Candidatus Phytoplasma</taxon>
        <taxon>16SrII (Peanut WB group)</taxon>
    </lineage>
</organism>